<proteinExistence type="predicted"/>
<gene>
    <name evidence="1" type="ORF">HMSLTHF_02580</name>
</gene>
<sequence>MITTDITLHAEDSLELVAQLRAMADQIEQNGSVELPSAGASKRIYHEGELAGEMSSPAVVSVNEAAESAIIECELSADFMEMAASAQATLNHFIRISEPEFLGGLLDASDLIAIEMTKRAHALGSLVAGGE</sequence>
<protein>
    <submittedName>
        <fullName evidence="1">Uncharacterized protein</fullName>
    </submittedName>
</protein>
<name>A0A6F8SRB3_9GAMM</name>
<accession>A0A6F8SRB3</accession>
<evidence type="ECO:0000313" key="2">
    <source>
        <dbReference type="Proteomes" id="UP000503197"/>
    </source>
</evidence>
<dbReference type="RefSeq" id="WP_058578198.1">
    <property type="nucleotide sequence ID" value="NZ_AP022821.1"/>
</dbReference>
<dbReference type="Proteomes" id="UP000503197">
    <property type="component" value="Chromosome"/>
</dbReference>
<dbReference type="AlphaFoldDB" id="A0A6F8SRB3"/>
<organism evidence="1 2">
    <name type="scientific">Vreelandella aquamarina</name>
    <dbReference type="NCBI Taxonomy" id="77097"/>
    <lineage>
        <taxon>Bacteria</taxon>
        <taxon>Pseudomonadati</taxon>
        <taxon>Pseudomonadota</taxon>
        <taxon>Gammaproteobacteria</taxon>
        <taxon>Oceanospirillales</taxon>
        <taxon>Halomonadaceae</taxon>
        <taxon>Vreelandella</taxon>
    </lineage>
</organism>
<evidence type="ECO:0000313" key="1">
    <source>
        <dbReference type="EMBL" id="BCA90483.1"/>
    </source>
</evidence>
<dbReference type="EMBL" id="AP022821">
    <property type="protein sequence ID" value="BCA90483.1"/>
    <property type="molecule type" value="Genomic_DNA"/>
</dbReference>
<reference evidence="1 2" key="1">
    <citation type="submission" date="2020-02" db="EMBL/GenBank/DDBJ databases">
        <title>Complete Genome Sequence of Halomonas meridiana strain BAA-801, Isolated from Deep Sea Thermal Vent.</title>
        <authorList>
            <person name="Takahashi Y."/>
            <person name="Takahashi H."/>
            <person name="Galipon J."/>
            <person name="Arakawa K."/>
        </authorList>
    </citation>
    <scope>NUCLEOTIDE SEQUENCE [LARGE SCALE GENOMIC DNA]</scope>
    <source>
        <strain evidence="1 2">Slthf1</strain>
    </source>
</reference>